<dbReference type="AlphaFoldDB" id="A0A3M4VF20"/>
<name>A0A3M4VF20_PSECI</name>
<sequence>MPIPSYPYPDRNTSTSATFHPTTFLRYNRQLRALLLETQAWFSARDLSKLIAWPLNERTTSKLDSDQRRTLWLETHGRTEEALMISESGLYALLVHHYHPEHRSLRHWITNEVVAALRDAQEPPVESMPNLSLLQWPGLSLSMLHWQNEPWIRLRDVPQVLPWPGQGLEEQQSRSNGTWFQGAARFFQGA</sequence>
<gene>
    <name evidence="2" type="ORF">ALP84_02290</name>
</gene>
<dbReference type="Proteomes" id="UP000278332">
    <property type="component" value="Unassembled WGS sequence"/>
</dbReference>
<dbReference type="InterPro" id="IPR003497">
    <property type="entry name" value="BRO_N_domain"/>
</dbReference>
<dbReference type="PANTHER" id="PTHR36180:SF2">
    <property type="entry name" value="BRO FAMILY PROTEIN"/>
    <property type="match status" value="1"/>
</dbReference>
<dbReference type="SMART" id="SM01040">
    <property type="entry name" value="Bro-N"/>
    <property type="match status" value="1"/>
</dbReference>
<comment type="caution">
    <text evidence="2">The sequence shown here is derived from an EMBL/GenBank/DDBJ whole genome shotgun (WGS) entry which is preliminary data.</text>
</comment>
<accession>A0A3M4VF20</accession>
<proteinExistence type="predicted"/>
<dbReference type="RefSeq" id="WP_122321925.1">
    <property type="nucleotide sequence ID" value="NZ_RBRY01000177.1"/>
</dbReference>
<feature type="domain" description="Bro-N" evidence="1">
    <location>
        <begin position="12"/>
        <end position="121"/>
    </location>
</feature>
<evidence type="ECO:0000313" key="2">
    <source>
        <dbReference type="EMBL" id="RMR50438.1"/>
    </source>
</evidence>
<evidence type="ECO:0000313" key="3">
    <source>
        <dbReference type="Proteomes" id="UP000278332"/>
    </source>
</evidence>
<evidence type="ECO:0000259" key="1">
    <source>
        <dbReference type="PROSITE" id="PS51750"/>
    </source>
</evidence>
<dbReference type="PROSITE" id="PS51750">
    <property type="entry name" value="BRO_N"/>
    <property type="match status" value="1"/>
</dbReference>
<organism evidence="2 3">
    <name type="scientific">Pseudomonas cichorii</name>
    <dbReference type="NCBI Taxonomy" id="36746"/>
    <lineage>
        <taxon>Bacteria</taxon>
        <taxon>Pseudomonadati</taxon>
        <taxon>Pseudomonadota</taxon>
        <taxon>Gammaproteobacteria</taxon>
        <taxon>Pseudomonadales</taxon>
        <taxon>Pseudomonadaceae</taxon>
        <taxon>Pseudomonas</taxon>
    </lineage>
</organism>
<dbReference type="Pfam" id="PF02498">
    <property type="entry name" value="Bro-N"/>
    <property type="match status" value="1"/>
</dbReference>
<protein>
    <recommendedName>
        <fullName evidence="1">Bro-N domain-containing protein</fullName>
    </recommendedName>
</protein>
<dbReference type="EMBL" id="RBRY01000177">
    <property type="protein sequence ID" value="RMR50438.1"/>
    <property type="molecule type" value="Genomic_DNA"/>
</dbReference>
<dbReference type="PANTHER" id="PTHR36180">
    <property type="entry name" value="DNA-BINDING PROTEIN-RELATED-RELATED"/>
    <property type="match status" value="1"/>
</dbReference>
<reference evidence="2 3" key="1">
    <citation type="submission" date="2018-08" db="EMBL/GenBank/DDBJ databases">
        <title>Recombination of ecologically and evolutionarily significant loci maintains genetic cohesion in the Pseudomonas syringae species complex.</title>
        <authorList>
            <person name="Dillon M."/>
            <person name="Thakur S."/>
            <person name="Almeida R.N.D."/>
            <person name="Weir B.S."/>
            <person name="Guttman D.S."/>
        </authorList>
    </citation>
    <scope>NUCLEOTIDE SEQUENCE [LARGE SCALE GENOMIC DNA]</scope>
    <source>
        <strain evidence="2 3">ICMP 6917</strain>
    </source>
</reference>